<sequence>MLSLAALLNSRRVIFEKSAGRKQNVQGEEQNSEKNGYECSYQLLVHSSLS</sequence>
<reference evidence="1" key="1">
    <citation type="submission" date="2004-11" db="EMBL/GenBank/DDBJ databases">
        <title>Medicago truncatula BAC genomic sequence.</title>
        <authorList>
            <person name="Town C.D."/>
            <person name="Tallon L.J."/>
            <person name="Arbogast T."/>
            <person name="Althoff R."/>
            <person name="Hine E."/>
            <person name="Monaghan E."/>
            <person name="Smith S.A."/>
            <person name="Utterback T."/>
            <person name="Feldblyum T."/>
            <person name="Koo H."/>
            <person name="Cheung F."/>
        </authorList>
    </citation>
    <scope>NUCLEOTIDE SEQUENCE</scope>
</reference>
<dbReference type="EMBL" id="AC149577">
    <property type="protein sequence ID" value="ABD32587.1"/>
    <property type="molecule type" value="Genomic_DNA"/>
</dbReference>
<reference evidence="1" key="2">
    <citation type="submission" date="2006-02" db="EMBL/GenBank/DDBJ databases">
        <authorList>
            <consortium name="The International Medicago Genome Annotation Group"/>
        </authorList>
    </citation>
    <scope>NUCLEOTIDE SEQUENCE</scope>
</reference>
<protein>
    <submittedName>
        <fullName evidence="1">Uncharacterized protein</fullName>
    </submittedName>
</protein>
<organism evidence="1">
    <name type="scientific">Medicago truncatula</name>
    <name type="common">Barrel medic</name>
    <name type="synonym">Medicago tribuloides</name>
    <dbReference type="NCBI Taxonomy" id="3880"/>
    <lineage>
        <taxon>Eukaryota</taxon>
        <taxon>Viridiplantae</taxon>
        <taxon>Streptophyta</taxon>
        <taxon>Embryophyta</taxon>
        <taxon>Tracheophyta</taxon>
        <taxon>Spermatophyta</taxon>
        <taxon>Magnoliopsida</taxon>
        <taxon>eudicotyledons</taxon>
        <taxon>Gunneridae</taxon>
        <taxon>Pentapetalae</taxon>
        <taxon>rosids</taxon>
        <taxon>fabids</taxon>
        <taxon>Fabales</taxon>
        <taxon>Fabaceae</taxon>
        <taxon>Papilionoideae</taxon>
        <taxon>50 kb inversion clade</taxon>
        <taxon>NPAAA clade</taxon>
        <taxon>Hologalegina</taxon>
        <taxon>IRL clade</taxon>
        <taxon>Trifolieae</taxon>
        <taxon>Medicago</taxon>
    </lineage>
</organism>
<accession>Q2HU00</accession>
<name>Q2HU00_MEDTR</name>
<gene>
    <name evidence="1" type="ORF">MtrDRAFT_AC149577g7v1</name>
</gene>
<proteinExistence type="predicted"/>
<evidence type="ECO:0000313" key="1">
    <source>
        <dbReference type="EMBL" id="ABD32587.1"/>
    </source>
</evidence>
<dbReference type="AlphaFoldDB" id="Q2HU00"/>